<dbReference type="InterPro" id="IPR005845">
    <property type="entry name" value="A-D-PHexomutase_a/b/a-II"/>
</dbReference>
<proteinExistence type="inferred from homology"/>
<dbReference type="Gene3D" id="2.20.25.10">
    <property type="match status" value="1"/>
</dbReference>
<dbReference type="Pfam" id="PF03966">
    <property type="entry name" value="Trm112p"/>
    <property type="match status" value="1"/>
</dbReference>
<feature type="domain" description="Alpha-D-phosphohexomutase C-terminal" evidence="7">
    <location>
        <begin position="399"/>
        <end position="472"/>
    </location>
</feature>
<dbReference type="AlphaFoldDB" id="A0A935CDD5"/>
<dbReference type="CDD" id="cd03089">
    <property type="entry name" value="PMM_PGM"/>
    <property type="match status" value="1"/>
</dbReference>
<evidence type="ECO:0000256" key="3">
    <source>
        <dbReference type="ARBA" id="ARBA00022553"/>
    </source>
</evidence>
<feature type="domain" description="Alpha-D-phosphohexomutase alpha/beta/alpha" evidence="8">
    <location>
        <begin position="8"/>
        <end position="125"/>
    </location>
</feature>
<dbReference type="Pfam" id="PF00408">
    <property type="entry name" value="PGM_PMM_IV"/>
    <property type="match status" value="1"/>
</dbReference>
<evidence type="ECO:0000313" key="14">
    <source>
        <dbReference type="Proteomes" id="UP000726105"/>
    </source>
</evidence>
<comment type="caution">
    <text evidence="11">The sequence shown here is derived from an EMBL/GenBank/DDBJ whole genome shotgun (WGS) entry which is preliminary data.</text>
</comment>
<name>A0A935CDD5_9MICO</name>
<keyword evidence="3" id="KW-0597">Phosphoprotein</keyword>
<dbReference type="SUPFAM" id="SSF158997">
    <property type="entry name" value="Trm112p-like"/>
    <property type="match status" value="1"/>
</dbReference>
<dbReference type="InterPro" id="IPR005844">
    <property type="entry name" value="A-D-PHexomutase_a/b/a-I"/>
</dbReference>
<dbReference type="InterPro" id="IPR016055">
    <property type="entry name" value="A-D-PHexomutase_a/b/a-I/II/III"/>
</dbReference>
<evidence type="ECO:0000259" key="9">
    <source>
        <dbReference type="Pfam" id="PF02879"/>
    </source>
</evidence>
<keyword evidence="6" id="KW-0413">Isomerase</keyword>
<keyword evidence="5" id="KW-0460">Magnesium</keyword>
<organism evidence="11 13">
    <name type="scientific">Candidatus Phosphoribacter hodrii</name>
    <dbReference type="NCBI Taxonomy" id="2953743"/>
    <lineage>
        <taxon>Bacteria</taxon>
        <taxon>Bacillati</taxon>
        <taxon>Actinomycetota</taxon>
        <taxon>Actinomycetes</taxon>
        <taxon>Micrococcales</taxon>
        <taxon>Dermatophilaceae</taxon>
        <taxon>Candidatus Phosphoribacter</taxon>
    </lineage>
</organism>
<dbReference type="EMBL" id="JADJIB010000002">
    <property type="protein sequence ID" value="MBK7273093.1"/>
    <property type="molecule type" value="Genomic_DNA"/>
</dbReference>
<evidence type="ECO:0000313" key="12">
    <source>
        <dbReference type="EMBL" id="MBK7273093.1"/>
    </source>
</evidence>
<dbReference type="GO" id="GO:0016868">
    <property type="term" value="F:intramolecular phosphotransferase activity"/>
    <property type="evidence" value="ECO:0007669"/>
    <property type="project" value="InterPro"/>
</dbReference>
<dbReference type="InterPro" id="IPR036900">
    <property type="entry name" value="A-D-PHexomutase_C_sf"/>
</dbReference>
<evidence type="ECO:0000256" key="5">
    <source>
        <dbReference type="ARBA" id="ARBA00022842"/>
    </source>
</evidence>
<evidence type="ECO:0000256" key="4">
    <source>
        <dbReference type="ARBA" id="ARBA00022723"/>
    </source>
</evidence>
<dbReference type="NCBIfam" id="NF007088">
    <property type="entry name" value="PRK09542.1"/>
    <property type="match status" value="1"/>
</dbReference>
<evidence type="ECO:0000313" key="11">
    <source>
        <dbReference type="EMBL" id="MBK6300738.1"/>
    </source>
</evidence>
<dbReference type="Pfam" id="PF02880">
    <property type="entry name" value="PGM_PMM_III"/>
    <property type="match status" value="1"/>
</dbReference>
<dbReference type="Pfam" id="PF02878">
    <property type="entry name" value="PGM_PMM_I"/>
    <property type="match status" value="1"/>
</dbReference>
<dbReference type="GO" id="GO:0046872">
    <property type="term" value="F:metal ion binding"/>
    <property type="evidence" value="ECO:0007669"/>
    <property type="project" value="UniProtKB-KW"/>
</dbReference>
<dbReference type="InterPro" id="IPR005841">
    <property type="entry name" value="Alpha-D-phosphohexomutase_SF"/>
</dbReference>
<dbReference type="InterPro" id="IPR005846">
    <property type="entry name" value="A-D-PHexomutase_a/b/a-III"/>
</dbReference>
<reference evidence="13 14" key="1">
    <citation type="submission" date="2020-10" db="EMBL/GenBank/DDBJ databases">
        <title>Connecting structure to function with the recovery of over 1000 high-quality activated sludge metagenome-assembled genomes encoding full-length rRNA genes using long-read sequencing.</title>
        <authorList>
            <person name="Singleton C.M."/>
            <person name="Petriglieri F."/>
            <person name="Kristensen J.M."/>
            <person name="Kirkegaard R.H."/>
            <person name="Michaelsen T.Y."/>
            <person name="Andersen M.H."/>
            <person name="Karst S.M."/>
            <person name="Dueholm M.S."/>
            <person name="Nielsen P.H."/>
            <person name="Albertsen M."/>
        </authorList>
    </citation>
    <scope>NUCLEOTIDE SEQUENCE [LARGE SCALE GENOMIC DNA]</scope>
    <source>
        <strain evidence="11">AalE_18-Q3-R2-46_BAT3C.188</strain>
        <strain evidence="12">Ega_18-Q3-R5-49_MAXAC.001</strain>
    </source>
</reference>
<evidence type="ECO:0000313" key="13">
    <source>
        <dbReference type="Proteomes" id="UP000718281"/>
    </source>
</evidence>
<feature type="domain" description="Alpha-D-phosphohexomutase alpha/beta/alpha" evidence="10">
    <location>
        <begin position="285"/>
        <end position="394"/>
    </location>
</feature>
<keyword evidence="4" id="KW-0479">Metal-binding</keyword>
<evidence type="ECO:0000259" key="8">
    <source>
        <dbReference type="Pfam" id="PF02878"/>
    </source>
</evidence>
<dbReference type="Gene3D" id="3.30.310.50">
    <property type="entry name" value="Alpha-D-phosphohexomutase, C-terminal domain"/>
    <property type="match status" value="1"/>
</dbReference>
<evidence type="ECO:0000259" key="7">
    <source>
        <dbReference type="Pfam" id="PF00408"/>
    </source>
</evidence>
<dbReference type="Proteomes" id="UP000718281">
    <property type="component" value="Unassembled WGS sequence"/>
</dbReference>
<dbReference type="EMBL" id="JADIXZ010000004">
    <property type="protein sequence ID" value="MBK6300738.1"/>
    <property type="molecule type" value="Genomic_DNA"/>
</dbReference>
<accession>A0A935CDD5</accession>
<evidence type="ECO:0000259" key="10">
    <source>
        <dbReference type="Pfam" id="PF02880"/>
    </source>
</evidence>
<dbReference type="Gene3D" id="3.40.120.10">
    <property type="entry name" value="Alpha-D-Glucose-1,6-Bisphosphate, subunit A, domain 3"/>
    <property type="match status" value="3"/>
</dbReference>
<dbReference type="GO" id="GO:0005975">
    <property type="term" value="P:carbohydrate metabolic process"/>
    <property type="evidence" value="ECO:0007669"/>
    <property type="project" value="InterPro"/>
</dbReference>
<dbReference type="InterPro" id="IPR005651">
    <property type="entry name" value="Trm112-like"/>
</dbReference>
<sequence>MPDLTQFVKAYDVRGVVPAQLNTTVARALGRAFAEIVALPDGAATVVVGYDMRPSSPELSAAFADGVAETGIDVIIIGLASTDQLYYASGALDLPGAMFTASHNPAQYNGIKMCRAGARPVGQDTGLAQVRDLAQTLLNNAATDGAAVAATDAAGRLGAVTHRDVLADYAAFLRSLVDLSGNRRLRVVVDAGNGMGGHTVPAVLETGAGLAELPLEVIPLYFELDGTFPNHEANPLEPENLRDLQRAVVEQGADIGLAFDGDADRCFVVDERGEPVSPSAITALVAAREIARAVAGGDDVSQVRIVHNVITSLAVPEIVTELGAVPVRTRVGHSFIKAEMASAAAVFGGEHSAHYYFRDFWFADTGMLAALHVLAALGESDAPLSVLGAAYERYAASGEINSTVADREAATTRALDWARAQGPVEIDTLDGTTVRHLGEPMWWFNVRASNTEPLLRLNVEAADAATMASIRDCVLGLLRQSAPAVPDAAAAPAQPSEEAASLEPWLREILRCPACREPLRDETGPAGPELVCTSPECGLAYPIEGGIPVLLADLARKPV</sequence>
<evidence type="ECO:0000256" key="1">
    <source>
        <dbReference type="ARBA" id="ARBA00001946"/>
    </source>
</evidence>
<comment type="similarity">
    <text evidence="2">Belongs to the phosphohexose mutase family.</text>
</comment>
<comment type="cofactor">
    <cofactor evidence="1">
        <name>Mg(2+)</name>
        <dbReference type="ChEBI" id="CHEBI:18420"/>
    </cofactor>
</comment>
<dbReference type="SUPFAM" id="SSF53738">
    <property type="entry name" value="Phosphoglucomutase, first 3 domains"/>
    <property type="match status" value="3"/>
</dbReference>
<protein>
    <submittedName>
        <fullName evidence="11">Phosphomannomutase/phosphoglucomutase</fullName>
    </submittedName>
</protein>
<gene>
    <name evidence="11" type="ORF">IPF40_06690</name>
    <name evidence="12" type="ORF">IPI13_07955</name>
</gene>
<dbReference type="PRINTS" id="PR00509">
    <property type="entry name" value="PGMPMM"/>
</dbReference>
<dbReference type="Pfam" id="PF02879">
    <property type="entry name" value="PGM_PMM_II"/>
    <property type="match status" value="1"/>
</dbReference>
<dbReference type="PANTHER" id="PTHR43771:SF1">
    <property type="entry name" value="PHOSPHOMANNOMUTASE"/>
    <property type="match status" value="1"/>
</dbReference>
<feature type="domain" description="Alpha-D-phosphohexomutase alpha/beta/alpha" evidence="9">
    <location>
        <begin position="168"/>
        <end position="273"/>
    </location>
</feature>
<evidence type="ECO:0000256" key="6">
    <source>
        <dbReference type="ARBA" id="ARBA00023235"/>
    </source>
</evidence>
<dbReference type="Proteomes" id="UP000726105">
    <property type="component" value="Unassembled WGS sequence"/>
</dbReference>
<evidence type="ECO:0000256" key="2">
    <source>
        <dbReference type="ARBA" id="ARBA00010231"/>
    </source>
</evidence>
<dbReference type="InterPro" id="IPR005843">
    <property type="entry name" value="A-D-PHexomutase_C"/>
</dbReference>
<dbReference type="PANTHER" id="PTHR43771">
    <property type="entry name" value="PHOSPHOMANNOMUTASE"/>
    <property type="match status" value="1"/>
</dbReference>
<dbReference type="SUPFAM" id="SSF55957">
    <property type="entry name" value="Phosphoglucomutase, C-terminal domain"/>
    <property type="match status" value="1"/>
</dbReference>